<dbReference type="EMBL" id="CP138588">
    <property type="protein sequence ID" value="WPH02966.1"/>
    <property type="molecule type" value="Genomic_DNA"/>
</dbReference>
<dbReference type="PANTHER" id="PTHR10540">
    <property type="entry name" value="EUKARYOTIC TRANSLATION INITIATION FACTOR 3 SUBUNIT F-RELATED"/>
    <property type="match status" value="1"/>
</dbReference>
<dbReference type="GO" id="GO:0008237">
    <property type="term" value="F:metallopeptidase activity"/>
    <property type="evidence" value="ECO:0007669"/>
    <property type="project" value="InterPro"/>
</dbReference>
<feature type="region of interest" description="Disordered" evidence="3">
    <location>
        <begin position="207"/>
        <end position="242"/>
    </location>
</feature>
<comment type="similarity">
    <text evidence="1 2">Belongs to the peptidase M67A family. CSN6 subfamily.</text>
</comment>
<dbReference type="PANTHER" id="PTHR10540:SF8">
    <property type="entry name" value="COP9 SIGNALOSOME COMPLEX SUBUNIT 6"/>
    <property type="match status" value="1"/>
</dbReference>
<evidence type="ECO:0000313" key="5">
    <source>
        <dbReference type="EMBL" id="WPH02966.1"/>
    </source>
</evidence>
<keyword evidence="2" id="KW-0539">Nucleus</keyword>
<evidence type="ECO:0000313" key="6">
    <source>
        <dbReference type="Proteomes" id="UP001303373"/>
    </source>
</evidence>
<dbReference type="Gene3D" id="3.40.140.10">
    <property type="entry name" value="Cytidine Deaminase, domain 2"/>
    <property type="match status" value="1"/>
</dbReference>
<dbReference type="Proteomes" id="UP001303373">
    <property type="component" value="Chromosome 9"/>
</dbReference>
<feature type="domain" description="MPN" evidence="4">
    <location>
        <begin position="23"/>
        <end position="166"/>
    </location>
</feature>
<gene>
    <name evidence="5" type="ORF">R9X50_00583800</name>
</gene>
<reference evidence="5 6" key="1">
    <citation type="submission" date="2023-11" db="EMBL/GenBank/DDBJ databases">
        <title>An acidophilic fungus is an integral part of prey digestion in a carnivorous sundew plant.</title>
        <authorList>
            <person name="Tsai I.J."/>
        </authorList>
    </citation>
    <scope>NUCLEOTIDE SEQUENCE [LARGE SCALE GENOMIC DNA]</scope>
    <source>
        <strain evidence="5">169a</strain>
    </source>
</reference>
<name>A0AAQ3MAL7_9PEZI</name>
<dbReference type="InterPro" id="IPR037518">
    <property type="entry name" value="MPN"/>
</dbReference>
<dbReference type="GO" id="GO:0008180">
    <property type="term" value="C:COP9 signalosome"/>
    <property type="evidence" value="ECO:0007669"/>
    <property type="project" value="UniProtKB-UniRule"/>
</dbReference>
<proteinExistence type="inferred from homology"/>
<comment type="function">
    <text evidence="2">Component of the COP9 signalosome complex (CSN), a complex involved in various cellular and developmental processes.</text>
</comment>
<keyword evidence="2" id="KW-0736">Signalosome</keyword>
<dbReference type="InterPro" id="IPR033859">
    <property type="entry name" value="MPN_CSN6"/>
</dbReference>
<keyword evidence="2" id="KW-0963">Cytoplasm</keyword>
<comment type="subcellular location">
    <subcellularLocation>
        <location evidence="2">Cytoplasm</location>
    </subcellularLocation>
    <subcellularLocation>
        <location evidence="2">Nucleus</location>
    </subcellularLocation>
</comment>
<accession>A0AAQ3MAL7</accession>
<evidence type="ECO:0000256" key="3">
    <source>
        <dbReference type="SAM" id="MobiDB-lite"/>
    </source>
</evidence>
<keyword evidence="6" id="KW-1185">Reference proteome</keyword>
<dbReference type="GO" id="GO:0005737">
    <property type="term" value="C:cytoplasm"/>
    <property type="evidence" value="ECO:0007669"/>
    <property type="project" value="UniProtKB-SubCell"/>
</dbReference>
<dbReference type="AlphaFoldDB" id="A0AAQ3MAL7"/>
<sequence length="411" mass="44604">MAGKKVPTNPLVLTGSSTTILSVQLHPLVLLTISDYITRHTLREQPGPVVGAIIGQQNGRSFTLEHAFECKLAADDKSETRVDSEWFQQRLEQYRDVHKVPALDLVALFMIAPVDGPQAAHVPVMTQVQRLASTDSLMLLLFHPEMVDALQGGRLPISLFESVQELEGEKMSLRFRELTFEVETGEAEMIGVDFVAKGGGNATSVAKNSSVKGEAGSSQAQKVSKGKSKAKEKDEDDMDGSGSFVSVLSPEDEELIATLTAKANAIKMLNQRINLIRSYLTSLPASYLSDSSSTQTPAENTNYRLLRSVKAMLSRLPLLASPIPDSDTLTKQDTSNIKTAADQEKQDVHLTSLLAALTRSVAEAQAMGSKFAIVQREKQNKERNNYNAGNRLGDGRSGFETGFLSDPAAAL</sequence>
<evidence type="ECO:0000256" key="1">
    <source>
        <dbReference type="ARBA" id="ARBA00010893"/>
    </source>
</evidence>
<dbReference type="Pfam" id="PF01398">
    <property type="entry name" value="JAB"/>
    <property type="match status" value="1"/>
</dbReference>
<dbReference type="PROSITE" id="PS50249">
    <property type="entry name" value="MPN"/>
    <property type="match status" value="1"/>
</dbReference>
<protein>
    <recommendedName>
        <fullName evidence="2">COP9 signalosome complex subunit 6</fullName>
    </recommendedName>
</protein>
<organism evidence="5 6">
    <name type="scientific">Acrodontium crateriforme</name>
    <dbReference type="NCBI Taxonomy" id="150365"/>
    <lineage>
        <taxon>Eukaryota</taxon>
        <taxon>Fungi</taxon>
        <taxon>Dikarya</taxon>
        <taxon>Ascomycota</taxon>
        <taxon>Pezizomycotina</taxon>
        <taxon>Dothideomycetes</taxon>
        <taxon>Dothideomycetidae</taxon>
        <taxon>Mycosphaerellales</taxon>
        <taxon>Teratosphaeriaceae</taxon>
        <taxon>Acrodontium</taxon>
    </lineage>
</organism>
<dbReference type="CDD" id="cd08063">
    <property type="entry name" value="MPN_CSN6"/>
    <property type="match status" value="1"/>
</dbReference>
<dbReference type="InterPro" id="IPR024969">
    <property type="entry name" value="EIF3F/CSN6-like_C"/>
</dbReference>
<dbReference type="GO" id="GO:0000338">
    <property type="term" value="P:protein deneddylation"/>
    <property type="evidence" value="ECO:0007669"/>
    <property type="project" value="InterPro"/>
</dbReference>
<dbReference type="InterPro" id="IPR000555">
    <property type="entry name" value="JAMM/MPN+_dom"/>
</dbReference>
<evidence type="ECO:0000256" key="2">
    <source>
        <dbReference type="RuleBase" id="RU367006"/>
    </source>
</evidence>
<evidence type="ECO:0000259" key="4">
    <source>
        <dbReference type="PROSITE" id="PS50249"/>
    </source>
</evidence>
<dbReference type="Pfam" id="PF13012">
    <property type="entry name" value="MitMem_reg"/>
    <property type="match status" value="1"/>
</dbReference>